<evidence type="ECO:0000256" key="5">
    <source>
        <dbReference type="ARBA" id="ARBA00023136"/>
    </source>
</evidence>
<dbReference type="GO" id="GO:0005886">
    <property type="term" value="C:plasma membrane"/>
    <property type="evidence" value="ECO:0007669"/>
    <property type="project" value="UniProtKB-SubCell"/>
</dbReference>
<organism evidence="10">
    <name type="scientific">Heliothis virescens</name>
    <name type="common">Tobacco budworm moth</name>
    <dbReference type="NCBI Taxonomy" id="7102"/>
    <lineage>
        <taxon>Eukaryota</taxon>
        <taxon>Metazoa</taxon>
        <taxon>Ecdysozoa</taxon>
        <taxon>Arthropoda</taxon>
        <taxon>Hexapoda</taxon>
        <taxon>Insecta</taxon>
        <taxon>Pterygota</taxon>
        <taxon>Neoptera</taxon>
        <taxon>Endopterygota</taxon>
        <taxon>Lepidoptera</taxon>
        <taxon>Glossata</taxon>
        <taxon>Ditrysia</taxon>
        <taxon>Noctuoidea</taxon>
        <taxon>Noctuidae</taxon>
        <taxon>Heliothinae</taxon>
        <taxon>Heliothis</taxon>
    </lineage>
</organism>
<feature type="transmembrane region" description="Helical" evidence="8">
    <location>
        <begin position="136"/>
        <end position="153"/>
    </location>
</feature>
<evidence type="ECO:0000256" key="6">
    <source>
        <dbReference type="ARBA" id="ARBA00023180"/>
    </source>
</evidence>
<feature type="transmembrane region" description="Helical" evidence="8">
    <location>
        <begin position="347"/>
        <end position="365"/>
    </location>
</feature>
<keyword evidence="6" id="KW-0325">Glycoprotein</keyword>
<feature type="transmembrane region" description="Helical" evidence="8">
    <location>
        <begin position="617"/>
        <end position="642"/>
    </location>
</feature>
<evidence type="ECO:0000256" key="1">
    <source>
        <dbReference type="ARBA" id="ARBA00004651"/>
    </source>
</evidence>
<evidence type="ECO:0000256" key="4">
    <source>
        <dbReference type="ARBA" id="ARBA00022989"/>
    </source>
</evidence>
<feature type="transmembrane region" description="Helical" evidence="8">
    <location>
        <begin position="455"/>
        <end position="479"/>
    </location>
</feature>
<protein>
    <recommendedName>
        <fullName evidence="9">Major facilitator superfamily (MFS) profile domain-containing protein</fullName>
    </recommendedName>
</protein>
<dbReference type="InterPro" id="IPR005828">
    <property type="entry name" value="MFS_sugar_transport-like"/>
</dbReference>
<dbReference type="InterPro" id="IPR050549">
    <property type="entry name" value="MFS_Trehalose_Transporter"/>
</dbReference>
<proteinExistence type="inferred from homology"/>
<sequence length="667" mass="72063">MEDRSYAYDPVGETGAVNQQAYRMEAGQLWRQYAIAGIANIAIASTGYSMGWTSPVNLKLQNTTDNPIGEPITKDQEAWIGSLLTVGAIFGPFLGGFAASKIGRKWGLLSTSIPLFIGWILIAATKNVGMIYGGRIFWGLAVGMLFTISPMYCAEIATDDSRGALGSFLQAFITLGYLLIYGIGPYVSYMVIAYVGIIFTGAFAVLFFFMPESPFYYLAKANIAIASTGYSMGWTSPVNLKLQNTTDNPIGEPITKDQEAWIGSLLTVGAIFGPFLGGFAASKIGRKWGLLSTSIPLFIGWILIAATKNVGMIYGGRIFWGLAVGMLFTISPMYCAEIATDDSRGALGSFLQAFITLGYLLIYGIGPYVSYMVIAYVGIIFTGAFAVLFFFMPESPFYYLAKGDREAAAKCLSSIRGRSHEGVQAELDLMAADVNASLEKTATVADVFRGSNFKAFYISCALVFFQQFSGINAVLFYMTNIFEAANSSLDSAIATIIIGVVQVIASFITPLVVDRLGRRILLLISSCGTAIGLGLLGMFFMLAQANNPVVDKIGFLPILSLVLFIVTYCWGLGPLPWAVMSELFPIEVKAIASPIATAFCWVLSFLITRYFSAIADALGMGGTFFIFGACCVAAFFFTLFLVPETKGKSFQEIQDILSGRPSKPEKA</sequence>
<dbReference type="STRING" id="7102.A0A2A4JQ62"/>
<evidence type="ECO:0000259" key="9">
    <source>
        <dbReference type="PROSITE" id="PS50850"/>
    </source>
</evidence>
<keyword evidence="2" id="KW-1003">Cell membrane</keyword>
<dbReference type="InterPro" id="IPR005829">
    <property type="entry name" value="Sugar_transporter_CS"/>
</dbReference>
<gene>
    <name evidence="10" type="ORF">B5V51_14706</name>
</gene>
<dbReference type="AlphaFoldDB" id="A0A2A4JQ62"/>
<dbReference type="SUPFAM" id="SSF103473">
    <property type="entry name" value="MFS general substrate transporter"/>
    <property type="match status" value="2"/>
</dbReference>
<feature type="transmembrane region" description="Helical" evidence="8">
    <location>
        <begin position="189"/>
        <end position="209"/>
    </location>
</feature>
<dbReference type="InterPro" id="IPR036259">
    <property type="entry name" value="MFS_trans_sf"/>
</dbReference>
<comment type="caution">
    <text evidence="10">The sequence shown here is derived from an EMBL/GenBank/DDBJ whole genome shotgun (WGS) entry which is preliminary data.</text>
</comment>
<dbReference type="PANTHER" id="PTHR48021:SF47">
    <property type="entry name" value="GH17672P"/>
    <property type="match status" value="1"/>
</dbReference>
<feature type="transmembrane region" description="Helical" evidence="8">
    <location>
        <begin position="106"/>
        <end position="124"/>
    </location>
</feature>
<feature type="transmembrane region" description="Helical" evidence="8">
    <location>
        <begin position="520"/>
        <end position="543"/>
    </location>
</feature>
<comment type="similarity">
    <text evidence="7">Belongs to the major facilitator superfamily. Sugar transporter (TC 2.A.1.1) family. Trehalose transporter subfamily.</text>
</comment>
<evidence type="ECO:0000313" key="10">
    <source>
        <dbReference type="EMBL" id="PCG73552.1"/>
    </source>
</evidence>
<evidence type="ECO:0000256" key="7">
    <source>
        <dbReference type="ARBA" id="ARBA00024348"/>
    </source>
</evidence>
<dbReference type="GO" id="GO:0051119">
    <property type="term" value="F:sugar transmembrane transporter activity"/>
    <property type="evidence" value="ECO:0007669"/>
    <property type="project" value="InterPro"/>
</dbReference>
<keyword evidence="3 8" id="KW-0812">Transmembrane</keyword>
<dbReference type="Gene3D" id="1.20.1250.20">
    <property type="entry name" value="MFS general substrate transporter like domains"/>
    <property type="match status" value="2"/>
</dbReference>
<dbReference type="InterPro" id="IPR003663">
    <property type="entry name" value="Sugar/inositol_transpt"/>
</dbReference>
<name>A0A2A4JQ62_HELVI</name>
<dbReference type="InterPro" id="IPR011701">
    <property type="entry name" value="MFS"/>
</dbReference>
<dbReference type="PROSITE" id="PS00217">
    <property type="entry name" value="SUGAR_TRANSPORT_2"/>
    <property type="match status" value="2"/>
</dbReference>
<keyword evidence="5 8" id="KW-0472">Membrane</keyword>
<evidence type="ECO:0000256" key="2">
    <source>
        <dbReference type="ARBA" id="ARBA00022475"/>
    </source>
</evidence>
<dbReference type="NCBIfam" id="TIGR00879">
    <property type="entry name" value="SP"/>
    <property type="match status" value="1"/>
</dbReference>
<reference evidence="10" key="1">
    <citation type="submission" date="2017-09" db="EMBL/GenBank/DDBJ databases">
        <title>Contemporary evolution of a Lepidopteran species, Heliothis virescens, in response to modern agricultural practices.</title>
        <authorList>
            <person name="Fritz M.L."/>
            <person name="Deyonke A.M."/>
            <person name="Papanicolaou A."/>
            <person name="Micinski S."/>
            <person name="Westbrook J."/>
            <person name="Gould F."/>
        </authorList>
    </citation>
    <scope>NUCLEOTIDE SEQUENCE [LARGE SCALE GENOMIC DNA]</scope>
    <source>
        <strain evidence="10">HvINT-</strain>
        <tissue evidence="10">Whole body</tissue>
    </source>
</reference>
<feature type="transmembrane region" description="Helical" evidence="8">
    <location>
        <begin position="555"/>
        <end position="579"/>
    </location>
</feature>
<dbReference type="Pfam" id="PF07690">
    <property type="entry name" value="MFS_1"/>
    <property type="match status" value="1"/>
</dbReference>
<feature type="transmembrane region" description="Helical" evidence="8">
    <location>
        <begin position="165"/>
        <end position="183"/>
    </location>
</feature>
<feature type="transmembrane region" description="Helical" evidence="8">
    <location>
        <begin position="491"/>
        <end position="513"/>
    </location>
</feature>
<dbReference type="InterPro" id="IPR020846">
    <property type="entry name" value="MFS_dom"/>
</dbReference>
<evidence type="ECO:0000256" key="8">
    <source>
        <dbReference type="SAM" id="Phobius"/>
    </source>
</evidence>
<dbReference type="EMBL" id="NWSH01000916">
    <property type="protein sequence ID" value="PCG73552.1"/>
    <property type="molecule type" value="Genomic_DNA"/>
</dbReference>
<keyword evidence="4 8" id="KW-1133">Transmembrane helix</keyword>
<dbReference type="PROSITE" id="PS50850">
    <property type="entry name" value="MFS"/>
    <property type="match status" value="1"/>
</dbReference>
<dbReference type="PANTHER" id="PTHR48021">
    <property type="match status" value="1"/>
</dbReference>
<dbReference type="InterPro" id="IPR044775">
    <property type="entry name" value="MFS_ERD6/Tret1-like"/>
</dbReference>
<evidence type="ECO:0000256" key="3">
    <source>
        <dbReference type="ARBA" id="ARBA00022692"/>
    </source>
</evidence>
<feature type="transmembrane region" description="Helical" evidence="8">
    <location>
        <begin position="78"/>
        <end position="99"/>
    </location>
</feature>
<dbReference type="CDD" id="cd17358">
    <property type="entry name" value="MFS_GLUT6_8_Class3_like"/>
    <property type="match status" value="1"/>
</dbReference>
<comment type="subcellular location">
    <subcellularLocation>
        <location evidence="1">Cell membrane</location>
        <topology evidence="1">Multi-pass membrane protein</topology>
    </subcellularLocation>
</comment>
<accession>A0A2A4JQ62</accession>
<feature type="transmembrane region" description="Helical" evidence="8">
    <location>
        <begin position="260"/>
        <end position="281"/>
    </location>
</feature>
<feature type="transmembrane region" description="Helical" evidence="8">
    <location>
        <begin position="591"/>
        <end position="611"/>
    </location>
</feature>
<dbReference type="PRINTS" id="PR00171">
    <property type="entry name" value="SUGRTRNSPORT"/>
</dbReference>
<dbReference type="Pfam" id="PF00083">
    <property type="entry name" value="Sugar_tr"/>
    <property type="match status" value="1"/>
</dbReference>
<feature type="transmembrane region" description="Helical" evidence="8">
    <location>
        <begin position="288"/>
        <end position="306"/>
    </location>
</feature>
<dbReference type="FunFam" id="1.20.1250.20:FF:000055">
    <property type="entry name" value="Facilitated trehalose transporter Tret1-2 homolog"/>
    <property type="match status" value="1"/>
</dbReference>
<feature type="transmembrane region" description="Helical" evidence="8">
    <location>
        <begin position="33"/>
        <end position="52"/>
    </location>
</feature>
<feature type="transmembrane region" description="Helical" evidence="8">
    <location>
        <begin position="221"/>
        <end position="240"/>
    </location>
</feature>
<feature type="transmembrane region" description="Helical" evidence="8">
    <location>
        <begin position="371"/>
        <end position="392"/>
    </location>
</feature>
<feature type="transmembrane region" description="Helical" evidence="8">
    <location>
        <begin position="318"/>
        <end position="335"/>
    </location>
</feature>
<feature type="domain" description="Major facilitator superfamily (MFS) profile" evidence="9">
    <location>
        <begin position="189"/>
        <end position="646"/>
    </location>
</feature>